<name>A0A8B6DSS0_MYTGA</name>
<protein>
    <recommendedName>
        <fullName evidence="1">Reverse transcriptase domain-containing protein</fullName>
    </recommendedName>
</protein>
<feature type="domain" description="Reverse transcriptase" evidence="1">
    <location>
        <begin position="175"/>
        <end position="429"/>
    </location>
</feature>
<evidence type="ECO:0000313" key="2">
    <source>
        <dbReference type="EMBL" id="VDI23718.1"/>
    </source>
</evidence>
<dbReference type="CDD" id="cd01650">
    <property type="entry name" value="RT_nLTR_like"/>
    <property type="match status" value="1"/>
</dbReference>
<accession>A0A8B6DSS0</accession>
<evidence type="ECO:0000259" key="1">
    <source>
        <dbReference type="PROSITE" id="PS50878"/>
    </source>
</evidence>
<sequence>MDSDNADIDTLYNDMVTILQSAAAAYEQYIQQTNDDINKAAECDIRLFGKLIKRNKTVSSKIYPEIIQDDIICNTPGSIANAFMDYFSKLYQPDSDEMYDNDTRQQIELDYNKILKSCYEQNVYLPGGIIKESEVDGIIKLLKRRKASGHDKIQHEHLLYGGHTLVRCLTSLFNLVVSKGRIPNGWKLGLLVPLFKGNNKPKTSPDSYRPITLLPCVLKVFEHVIKSRLLLYVFDGSVFPNPQQQGFQKYLGCLTASFNLHETIFHNIELFSKIFVAFLDSRKAFDTVWRIGLMYKLFKLGVNGKLWLLINDCHYNTKSAVIVNQCQSSFFPVLEGVRQGGVLSGLLYLVFINDLICDLEKFNPNTGIFNINCCAPALADDISCIATSPASLQRMLNVCNQYSKKWRFRFNANKSCIIQFSVNTREINVNFPWFIGNERIPIANNYLHL</sequence>
<dbReference type="Proteomes" id="UP000596742">
    <property type="component" value="Unassembled WGS sequence"/>
</dbReference>
<dbReference type="PROSITE" id="PS50878">
    <property type="entry name" value="RT_POL"/>
    <property type="match status" value="1"/>
</dbReference>
<dbReference type="EMBL" id="UYJE01003963">
    <property type="protein sequence ID" value="VDI23718.1"/>
    <property type="molecule type" value="Genomic_DNA"/>
</dbReference>
<dbReference type="AlphaFoldDB" id="A0A8B6DSS0"/>
<dbReference type="InterPro" id="IPR000477">
    <property type="entry name" value="RT_dom"/>
</dbReference>
<reference evidence="2" key="1">
    <citation type="submission" date="2018-11" db="EMBL/GenBank/DDBJ databases">
        <authorList>
            <person name="Alioto T."/>
            <person name="Alioto T."/>
        </authorList>
    </citation>
    <scope>NUCLEOTIDE SEQUENCE</scope>
</reference>
<dbReference type="PANTHER" id="PTHR19446">
    <property type="entry name" value="REVERSE TRANSCRIPTASES"/>
    <property type="match status" value="1"/>
</dbReference>
<keyword evidence="3" id="KW-1185">Reference proteome</keyword>
<proteinExistence type="predicted"/>
<feature type="non-terminal residue" evidence="2">
    <location>
        <position position="449"/>
    </location>
</feature>
<comment type="caution">
    <text evidence="2">The sequence shown here is derived from an EMBL/GenBank/DDBJ whole genome shotgun (WGS) entry which is preliminary data.</text>
</comment>
<dbReference type="OrthoDB" id="425681at2759"/>
<dbReference type="Pfam" id="PF00078">
    <property type="entry name" value="RVT_1"/>
    <property type="match status" value="1"/>
</dbReference>
<organism evidence="2 3">
    <name type="scientific">Mytilus galloprovincialis</name>
    <name type="common">Mediterranean mussel</name>
    <dbReference type="NCBI Taxonomy" id="29158"/>
    <lineage>
        <taxon>Eukaryota</taxon>
        <taxon>Metazoa</taxon>
        <taxon>Spiralia</taxon>
        <taxon>Lophotrochozoa</taxon>
        <taxon>Mollusca</taxon>
        <taxon>Bivalvia</taxon>
        <taxon>Autobranchia</taxon>
        <taxon>Pteriomorphia</taxon>
        <taxon>Mytilida</taxon>
        <taxon>Mytiloidea</taxon>
        <taxon>Mytilidae</taxon>
        <taxon>Mytilinae</taxon>
        <taxon>Mytilus</taxon>
    </lineage>
</organism>
<evidence type="ECO:0000313" key="3">
    <source>
        <dbReference type="Proteomes" id="UP000596742"/>
    </source>
</evidence>
<gene>
    <name evidence="2" type="ORF">MGAL_10B031021</name>
</gene>